<dbReference type="Pfam" id="PF00254">
    <property type="entry name" value="FKBP_C"/>
    <property type="match status" value="1"/>
</dbReference>
<dbReference type="EC" id="5.2.1.8" evidence="4"/>
<gene>
    <name evidence="7" type="primary">gldI</name>
    <name evidence="7" type="ORF">EQG68_08005</name>
</gene>
<comment type="catalytic activity">
    <reaction evidence="1 3 4">
        <text>[protein]-peptidylproline (omega=180) = [protein]-peptidylproline (omega=0)</text>
        <dbReference type="Rhea" id="RHEA:16237"/>
        <dbReference type="Rhea" id="RHEA-COMP:10747"/>
        <dbReference type="Rhea" id="RHEA-COMP:10748"/>
        <dbReference type="ChEBI" id="CHEBI:83833"/>
        <dbReference type="ChEBI" id="CHEBI:83834"/>
        <dbReference type="EC" id="5.2.1.8"/>
    </reaction>
</comment>
<feature type="domain" description="PPIase FKBP-type" evidence="6">
    <location>
        <begin position="92"/>
        <end position="179"/>
    </location>
</feature>
<keyword evidence="3 4" id="KW-0413">Isomerase</keyword>
<dbReference type="InterPro" id="IPR001179">
    <property type="entry name" value="PPIase_FKBP_dom"/>
</dbReference>
<organism evidence="7 8">
    <name type="scientific">Flavobacterium piscinae</name>
    <dbReference type="NCBI Taxonomy" id="2506424"/>
    <lineage>
        <taxon>Bacteria</taxon>
        <taxon>Pseudomonadati</taxon>
        <taxon>Bacteroidota</taxon>
        <taxon>Flavobacteriia</taxon>
        <taxon>Flavobacteriales</taxon>
        <taxon>Flavobacteriaceae</taxon>
        <taxon>Flavobacterium</taxon>
    </lineage>
</organism>
<evidence type="ECO:0000256" key="2">
    <source>
        <dbReference type="ARBA" id="ARBA00023110"/>
    </source>
</evidence>
<dbReference type="PROSITE" id="PS51257">
    <property type="entry name" value="PROKAR_LIPOPROTEIN"/>
    <property type="match status" value="1"/>
</dbReference>
<dbReference type="Proteomes" id="UP000289734">
    <property type="component" value="Unassembled WGS sequence"/>
</dbReference>
<protein>
    <recommendedName>
        <fullName evidence="4">Peptidyl-prolyl cis-trans isomerase</fullName>
        <ecNumber evidence="4">5.2.1.8</ecNumber>
    </recommendedName>
</protein>
<feature type="signal peptide" evidence="5">
    <location>
        <begin position="1"/>
        <end position="17"/>
    </location>
</feature>
<comment type="similarity">
    <text evidence="4">Belongs to the FKBP-type PPIase family.</text>
</comment>
<sequence length="196" mass="22835">MKAKIFYSLLFFGMLFAIGCQDTEARRPIQQSSGSFIKESIVRNKKLVAYEEKQIDSIIKSNPTKEYLASKKGYWYTYEIKNETDTLRPKRGDVAFFEYEINDLKGNVIYTALELRPQDYLVDKQEIMIGLRDAIKLMRKNEKVTFLFPSHMAYGYLGDKNRIGPNVPIMCTVTLIDFKKETDLKKIKNENNSNKQ</sequence>
<keyword evidence="2 3" id="KW-0697">Rotamase</keyword>
<dbReference type="InterPro" id="IPR046357">
    <property type="entry name" value="PPIase_dom_sf"/>
</dbReference>
<evidence type="ECO:0000313" key="7">
    <source>
        <dbReference type="EMBL" id="RXR32176.1"/>
    </source>
</evidence>
<proteinExistence type="inferred from homology"/>
<dbReference type="PROSITE" id="PS50059">
    <property type="entry name" value="FKBP_PPIASE"/>
    <property type="match status" value="1"/>
</dbReference>
<dbReference type="SUPFAM" id="SSF54534">
    <property type="entry name" value="FKBP-like"/>
    <property type="match status" value="1"/>
</dbReference>
<evidence type="ECO:0000256" key="3">
    <source>
        <dbReference type="PROSITE-ProRule" id="PRU00277"/>
    </source>
</evidence>
<keyword evidence="8" id="KW-1185">Reference proteome</keyword>
<evidence type="ECO:0000259" key="6">
    <source>
        <dbReference type="PROSITE" id="PS50059"/>
    </source>
</evidence>
<dbReference type="GO" id="GO:0003755">
    <property type="term" value="F:peptidyl-prolyl cis-trans isomerase activity"/>
    <property type="evidence" value="ECO:0007669"/>
    <property type="project" value="UniProtKB-UniRule"/>
</dbReference>
<dbReference type="NCBIfam" id="TIGR03516">
    <property type="entry name" value="ppisom_GldI"/>
    <property type="match status" value="1"/>
</dbReference>
<feature type="chain" id="PRO_5020481265" description="Peptidyl-prolyl cis-trans isomerase" evidence="5">
    <location>
        <begin position="18"/>
        <end position="196"/>
    </location>
</feature>
<dbReference type="Gene3D" id="3.10.50.40">
    <property type="match status" value="1"/>
</dbReference>
<dbReference type="AlphaFoldDB" id="A0A4V1N4H4"/>
<accession>A0A4V1N4H4</accession>
<reference evidence="8" key="1">
    <citation type="submission" date="2019-01" db="EMBL/GenBank/DDBJ databases">
        <title>Cytophagaceae bacterium strain CAR-16.</title>
        <authorList>
            <person name="Chen W.-M."/>
        </authorList>
    </citation>
    <scope>NUCLEOTIDE SEQUENCE [LARGE SCALE GENOMIC DNA]</scope>
    <source>
        <strain evidence="8">ICH-30</strain>
    </source>
</reference>
<dbReference type="InterPro" id="IPR019869">
    <property type="entry name" value="Motility-assoc_PPIase_GldI"/>
</dbReference>
<name>A0A4V1N4H4_9FLAO</name>
<comment type="caution">
    <text evidence="7">The sequence shown here is derived from an EMBL/GenBank/DDBJ whole genome shotgun (WGS) entry which is preliminary data.</text>
</comment>
<evidence type="ECO:0000256" key="1">
    <source>
        <dbReference type="ARBA" id="ARBA00000971"/>
    </source>
</evidence>
<evidence type="ECO:0000256" key="5">
    <source>
        <dbReference type="SAM" id="SignalP"/>
    </source>
</evidence>
<dbReference type="EMBL" id="SBKQ01000007">
    <property type="protein sequence ID" value="RXR32176.1"/>
    <property type="molecule type" value="Genomic_DNA"/>
</dbReference>
<evidence type="ECO:0000313" key="8">
    <source>
        <dbReference type="Proteomes" id="UP000289734"/>
    </source>
</evidence>
<dbReference type="RefSeq" id="WP_129464291.1">
    <property type="nucleotide sequence ID" value="NZ_SBKQ01000007.1"/>
</dbReference>
<dbReference type="OrthoDB" id="1093155at2"/>
<evidence type="ECO:0000256" key="4">
    <source>
        <dbReference type="RuleBase" id="RU003915"/>
    </source>
</evidence>
<keyword evidence="5" id="KW-0732">Signal</keyword>